<proteinExistence type="evidence at transcript level"/>
<evidence type="ECO:0000313" key="1">
    <source>
        <dbReference type="EMBL" id="ACF80903.1"/>
    </source>
</evidence>
<dbReference type="EMBL" id="BT035898">
    <property type="protein sequence ID" value="ACF80903.1"/>
    <property type="molecule type" value="mRNA"/>
</dbReference>
<name>B4FFL0_MAIZE</name>
<accession>B4FFL0</accession>
<dbReference type="AlphaFoldDB" id="B4FFL0"/>
<protein>
    <submittedName>
        <fullName evidence="1">Uncharacterized protein</fullName>
    </submittedName>
</protein>
<reference evidence="1" key="1">
    <citation type="journal article" date="2009" name="PLoS Genet.">
        <title>Sequencing, mapping, and analysis of 27,455 maize full-length cDNAs.</title>
        <authorList>
            <person name="Soderlund C."/>
            <person name="Descour A."/>
            <person name="Kudrna D."/>
            <person name="Bomhoff M."/>
            <person name="Boyd L."/>
            <person name="Currie J."/>
            <person name="Angelova A."/>
            <person name="Collura K."/>
            <person name="Wissotski M."/>
            <person name="Ashley E."/>
            <person name="Morrow D."/>
            <person name="Fernandes J."/>
            <person name="Walbot V."/>
            <person name="Yu Y."/>
        </authorList>
    </citation>
    <scope>NUCLEOTIDE SEQUENCE</scope>
    <source>
        <strain evidence="1">B73</strain>
    </source>
</reference>
<organism evidence="1">
    <name type="scientific">Zea mays</name>
    <name type="common">Maize</name>
    <dbReference type="NCBI Taxonomy" id="4577"/>
    <lineage>
        <taxon>Eukaryota</taxon>
        <taxon>Viridiplantae</taxon>
        <taxon>Streptophyta</taxon>
        <taxon>Embryophyta</taxon>
        <taxon>Tracheophyta</taxon>
        <taxon>Spermatophyta</taxon>
        <taxon>Magnoliopsida</taxon>
        <taxon>Liliopsida</taxon>
        <taxon>Poales</taxon>
        <taxon>Poaceae</taxon>
        <taxon>PACMAD clade</taxon>
        <taxon>Panicoideae</taxon>
        <taxon>Andropogonodae</taxon>
        <taxon>Andropogoneae</taxon>
        <taxon>Tripsacinae</taxon>
        <taxon>Zea</taxon>
    </lineage>
</organism>
<sequence length="69" mass="7614">MICIVPNLLCQLYYPVGGLLLKCYHGMNLFISYLVAELMESSSFLPCTCVATLVDVCLNSYAVATQMID</sequence>